<dbReference type="GO" id="GO:0016020">
    <property type="term" value="C:membrane"/>
    <property type="evidence" value="ECO:0007669"/>
    <property type="project" value="GOC"/>
</dbReference>
<feature type="domain" description="Endonuclease/exonuclease/phosphatase" evidence="1">
    <location>
        <begin position="8"/>
        <end position="223"/>
    </location>
</feature>
<protein>
    <recommendedName>
        <fullName evidence="1">Endonuclease/exonuclease/phosphatase domain-containing protein</fullName>
    </recommendedName>
</protein>
<dbReference type="SUPFAM" id="SSF56219">
    <property type="entry name" value="DNase I-like"/>
    <property type="match status" value="1"/>
</dbReference>
<dbReference type="InterPro" id="IPR005135">
    <property type="entry name" value="Endo/exonuclease/phosphatase"/>
</dbReference>
<dbReference type="GO" id="GO:0006506">
    <property type="term" value="P:GPI anchor biosynthetic process"/>
    <property type="evidence" value="ECO:0007669"/>
    <property type="project" value="TreeGrafter"/>
</dbReference>
<evidence type="ECO:0000259" key="1">
    <source>
        <dbReference type="Pfam" id="PF03372"/>
    </source>
</evidence>
<dbReference type="Proteomes" id="UP000324194">
    <property type="component" value="Chromosome 2"/>
</dbReference>
<dbReference type="InterPro" id="IPR036691">
    <property type="entry name" value="Endo/exonu/phosph_ase_sf"/>
</dbReference>
<proteinExistence type="predicted"/>
<dbReference type="AlphaFoldDB" id="A0A5E4PJJ1"/>
<gene>
    <name evidence="2" type="ORF">AQUSIP_24610</name>
</gene>
<dbReference type="PANTHER" id="PTHR14859">
    <property type="entry name" value="CALCOFLUOR WHITE HYPERSENSITIVE PROTEIN PRECURSOR"/>
    <property type="match status" value="1"/>
</dbReference>
<dbReference type="PANTHER" id="PTHR14859:SF1">
    <property type="entry name" value="PGAP2-INTERACTING PROTEIN"/>
    <property type="match status" value="1"/>
</dbReference>
<dbReference type="EMBL" id="LR699120">
    <property type="protein sequence ID" value="VVC77134.1"/>
    <property type="molecule type" value="Genomic_DNA"/>
</dbReference>
<accession>A0A5E4PJJ1</accession>
<evidence type="ECO:0000313" key="3">
    <source>
        <dbReference type="Proteomes" id="UP000324194"/>
    </source>
</evidence>
<keyword evidence="3" id="KW-1185">Reference proteome</keyword>
<name>A0A5E4PJJ1_9COXI</name>
<organism evidence="2 3">
    <name type="scientific">Aquicella siphonis</name>
    <dbReference type="NCBI Taxonomy" id="254247"/>
    <lineage>
        <taxon>Bacteria</taxon>
        <taxon>Pseudomonadati</taxon>
        <taxon>Pseudomonadota</taxon>
        <taxon>Gammaproteobacteria</taxon>
        <taxon>Legionellales</taxon>
        <taxon>Coxiellaceae</taxon>
        <taxon>Aquicella</taxon>
    </lineage>
</organism>
<dbReference type="InterPro" id="IPR051916">
    <property type="entry name" value="GPI-anchor_lipid_remodeler"/>
</dbReference>
<sequence length="233" mass="26939">MNLDIVCFNIHKGVGWGVHKSTIHRIKHQIHESHADIILLQEVRGAQFEFLASELWPHFSYGRNAVYQKGHHGNAILSKYPIIYSDNIDLSMTRYERRGLLHSMVQLPGHHRVLHLLCVHLGLLAKDRRKQLDIIVRYLENNISSSDPLILGGDFNDWRGYATKPLINHFGLQEAFKLCKNKYAKTYPAWAPVLQLDRVYFRGFSVVSANRMTKSPWRNLSDHIALNVLLNIE</sequence>
<dbReference type="GO" id="GO:0003824">
    <property type="term" value="F:catalytic activity"/>
    <property type="evidence" value="ECO:0007669"/>
    <property type="project" value="InterPro"/>
</dbReference>
<evidence type="ECO:0000313" key="2">
    <source>
        <dbReference type="EMBL" id="VVC77134.1"/>
    </source>
</evidence>
<dbReference type="KEGG" id="asip:AQUSIP_24610"/>
<dbReference type="RefSeq" id="WP_172622876.1">
    <property type="nucleotide sequence ID" value="NZ_LR699120.1"/>
</dbReference>
<dbReference type="Pfam" id="PF03372">
    <property type="entry name" value="Exo_endo_phos"/>
    <property type="match status" value="1"/>
</dbReference>
<dbReference type="Gene3D" id="3.60.10.10">
    <property type="entry name" value="Endonuclease/exonuclease/phosphatase"/>
    <property type="match status" value="1"/>
</dbReference>
<reference evidence="2 3" key="1">
    <citation type="submission" date="2019-08" db="EMBL/GenBank/DDBJ databases">
        <authorList>
            <person name="Guy L."/>
        </authorList>
    </citation>
    <scope>NUCLEOTIDE SEQUENCE [LARGE SCALE GENOMIC DNA]</scope>
    <source>
        <strain evidence="2 3">SGT-108</strain>
    </source>
</reference>